<proteinExistence type="inferred from homology"/>
<comment type="similarity">
    <text evidence="1">Belongs to the UxaA family.</text>
</comment>
<evidence type="ECO:0000256" key="1">
    <source>
        <dbReference type="ARBA" id="ARBA00010986"/>
    </source>
</evidence>
<dbReference type="EC" id="4.2.1.7" evidence="4"/>
<name>A0ABM8UUZ6_9BACT</name>
<dbReference type="GO" id="GO:0008789">
    <property type="term" value="F:altronate dehydratase activity"/>
    <property type="evidence" value="ECO:0007669"/>
    <property type="project" value="UniProtKB-EC"/>
</dbReference>
<dbReference type="InterPro" id="IPR007392">
    <property type="entry name" value="GD_AH_second"/>
</dbReference>
<keyword evidence="5" id="KW-1185">Reference proteome</keyword>
<gene>
    <name evidence="4" type="primary">uxaA</name>
    <name evidence="4" type="ORF">DYBT9623_04068</name>
</gene>
<dbReference type="InterPro" id="IPR048332">
    <property type="entry name" value="GD_AH_C"/>
</dbReference>
<feature type="domain" description="SAF" evidence="3">
    <location>
        <begin position="12"/>
        <end position="83"/>
    </location>
</feature>
<dbReference type="InterPro" id="IPR052172">
    <property type="entry name" value="UxaA_altronate/galactarate_dh"/>
</dbReference>
<evidence type="ECO:0000313" key="4">
    <source>
        <dbReference type="EMBL" id="CAG5072182.1"/>
    </source>
</evidence>
<dbReference type="RefSeq" id="WP_215235361.1">
    <property type="nucleotide sequence ID" value="NZ_CAJRAU010000006.1"/>
</dbReference>
<dbReference type="CDD" id="cd11613">
    <property type="entry name" value="SAF_AH_GD"/>
    <property type="match status" value="1"/>
</dbReference>
<evidence type="ECO:0000256" key="2">
    <source>
        <dbReference type="ARBA" id="ARBA00023239"/>
    </source>
</evidence>
<keyword evidence="2 4" id="KW-0456">Lyase</keyword>
<dbReference type="Pfam" id="PF04295">
    <property type="entry name" value="GD_AH_second"/>
    <property type="match status" value="1"/>
</dbReference>
<dbReference type="Pfam" id="PF20629">
    <property type="entry name" value="GD_AH_C"/>
    <property type="match status" value="1"/>
</dbReference>
<sequence length="551" mass="59636">MASQLLKVHPSDNVIVALRDQPAGSQVSLDGAAYDLQYGVSAKHKFVTEDIETGGAIIMYGVLVGRATQPIKRGEPITTFNLKHDAHDYSTANRQPYSYTQPDVSKWLGRTFNGYHREDGRVGTYNYWLVVPLVFCENRNVLIMKDAFERELGYAQTDIYRDQVREFLHLYQQGDMRTIRNLQPFVDAPVAAKKKPERPFQNVDGVKFLTHEGGCGGTRLDANTLCALFAAYAVHPNVAGITVLSLGCQNSELKTLEDEIKKRDPHFNKPFFAFEHQKGTEYSLMSGATKETFLGLTKINEFERSAAPLSKLSVGLKCGGSDGFSGISANPVLGHLSDLVVGIGGQTLLAEFPELNGVEQELLNRCVTEEKAAKFEKLMRDYAGKAEAVGSAFAFNPSPGNIKDGLITDAIKSAGAAKKGGNAYIADVLNYTERATGPGLQLVCTPGNDVEATTGQTAAGANIILFTTGLGTPTGNPICPVAKVATNSSLANRMPDVIDFDCGPVVDGTQSIEQNAEALLEYVIKVASGELTKAQQLGQDDFIPWKRGVSL</sequence>
<reference evidence="4 5" key="1">
    <citation type="submission" date="2021-04" db="EMBL/GenBank/DDBJ databases">
        <authorList>
            <person name="Rodrigo-Torres L."/>
            <person name="Arahal R. D."/>
            <person name="Lucena T."/>
        </authorList>
    </citation>
    <scope>NUCLEOTIDE SEQUENCE [LARGE SCALE GENOMIC DNA]</scope>
    <source>
        <strain evidence="4 5">CECT 9623</strain>
    </source>
</reference>
<dbReference type="PANTHER" id="PTHR30536:SF5">
    <property type="entry name" value="ALTRONATE DEHYDRATASE"/>
    <property type="match status" value="1"/>
</dbReference>
<dbReference type="Pfam" id="PF08666">
    <property type="entry name" value="SAF"/>
    <property type="match status" value="1"/>
</dbReference>
<accession>A0ABM8UUZ6</accession>
<dbReference type="Proteomes" id="UP000679725">
    <property type="component" value="Unassembled WGS sequence"/>
</dbReference>
<evidence type="ECO:0000313" key="5">
    <source>
        <dbReference type="Proteomes" id="UP000679725"/>
    </source>
</evidence>
<organism evidence="4 5">
    <name type="scientific">Dyadobacter linearis</name>
    <dbReference type="NCBI Taxonomy" id="2823330"/>
    <lineage>
        <taxon>Bacteria</taxon>
        <taxon>Pseudomonadati</taxon>
        <taxon>Bacteroidota</taxon>
        <taxon>Cytophagia</taxon>
        <taxon>Cytophagales</taxon>
        <taxon>Spirosomataceae</taxon>
        <taxon>Dyadobacter</taxon>
    </lineage>
</organism>
<dbReference type="InterPro" id="IPR013974">
    <property type="entry name" value="SAF"/>
</dbReference>
<dbReference type="InterPro" id="IPR044144">
    <property type="entry name" value="SAF_UxaA/GarD"/>
</dbReference>
<protein>
    <submittedName>
        <fullName evidence="4">Altronate dehydratase</fullName>
        <ecNumber evidence="4">4.2.1.7</ecNumber>
    </submittedName>
</protein>
<dbReference type="SMART" id="SM00858">
    <property type="entry name" value="SAF"/>
    <property type="match status" value="1"/>
</dbReference>
<dbReference type="Gene3D" id="2.30.130.110">
    <property type="match status" value="1"/>
</dbReference>
<evidence type="ECO:0000259" key="3">
    <source>
        <dbReference type="SMART" id="SM00858"/>
    </source>
</evidence>
<comment type="caution">
    <text evidence="4">The sequence shown here is derived from an EMBL/GenBank/DDBJ whole genome shotgun (WGS) entry which is preliminary data.</text>
</comment>
<dbReference type="PANTHER" id="PTHR30536">
    <property type="entry name" value="ALTRONATE/GALACTARATE DEHYDRATASE"/>
    <property type="match status" value="1"/>
</dbReference>
<dbReference type="EMBL" id="CAJRAU010000006">
    <property type="protein sequence ID" value="CAG5072182.1"/>
    <property type="molecule type" value="Genomic_DNA"/>
</dbReference>